<name>A0ABS5T3G5_9GAMM</name>
<feature type="domain" description="AsmA" evidence="1">
    <location>
        <begin position="5"/>
        <end position="173"/>
    </location>
</feature>
<dbReference type="NCBIfam" id="NF008091">
    <property type="entry name" value="PRK10833.1"/>
    <property type="match status" value="1"/>
</dbReference>
<protein>
    <submittedName>
        <fullName evidence="2">Outer membrane assembly protein AsmA</fullName>
    </submittedName>
</protein>
<organism evidence="2 3">
    <name type="scientific">Rosenbergiella australiborealis</name>
    <dbReference type="NCBI Taxonomy" id="1544696"/>
    <lineage>
        <taxon>Bacteria</taxon>
        <taxon>Pseudomonadati</taxon>
        <taxon>Pseudomonadota</taxon>
        <taxon>Gammaproteobacteria</taxon>
        <taxon>Enterobacterales</taxon>
        <taxon>Erwiniaceae</taxon>
        <taxon>Rosenbergiella</taxon>
    </lineage>
</organism>
<dbReference type="InterPro" id="IPR007844">
    <property type="entry name" value="AsmA"/>
</dbReference>
<dbReference type="InterPro" id="IPR052894">
    <property type="entry name" value="AsmA-related"/>
</dbReference>
<dbReference type="RefSeq" id="WP_214212678.1">
    <property type="nucleotide sequence ID" value="NZ_JABBFO010000003.1"/>
</dbReference>
<comment type="caution">
    <text evidence="2">The sequence shown here is derived from an EMBL/GenBank/DDBJ whole genome shotgun (WGS) entry which is preliminary data.</text>
</comment>
<reference evidence="2 3" key="1">
    <citation type="submission" date="2020-04" db="EMBL/GenBank/DDBJ databases">
        <title>Genome sequencing of Rosenbergiella species.</title>
        <authorList>
            <person name="Alvarez-Perez S."/>
            <person name="Lievens B."/>
        </authorList>
    </citation>
    <scope>NUCLEOTIDE SEQUENCE [LARGE SCALE GENOMIC DNA]</scope>
    <source>
        <strain evidence="2 3">CdVSA20.1</strain>
    </source>
</reference>
<evidence type="ECO:0000259" key="1">
    <source>
        <dbReference type="Pfam" id="PF05170"/>
    </source>
</evidence>
<evidence type="ECO:0000313" key="3">
    <source>
        <dbReference type="Proteomes" id="UP000786875"/>
    </source>
</evidence>
<keyword evidence="3" id="KW-1185">Reference proteome</keyword>
<dbReference type="PANTHER" id="PTHR30441">
    <property type="entry name" value="DUF748 DOMAIN-CONTAINING PROTEIN"/>
    <property type="match status" value="1"/>
</dbReference>
<evidence type="ECO:0000313" key="2">
    <source>
        <dbReference type="EMBL" id="MBT0726866.1"/>
    </source>
</evidence>
<dbReference type="EMBL" id="JABBFO010000003">
    <property type="protein sequence ID" value="MBT0726866.1"/>
    <property type="molecule type" value="Genomic_DNA"/>
</dbReference>
<sequence length="610" mass="66969">MRKLITTFAILIAVLVAGMTALVLLVNPNDFKSYMVQQVKKRSGYQLVLNGDLRWHVWPKLSILSGPMSLTAPGAAQPTVTADNMRLDVELLPLLSHQLHISNILITHAVIQAIPESAAQSGLNTPIAPDDPSSLSPTLGHWSLDIARVAITNSLLVWQDPQGEQLNFRNLTLRLHQDETRSGHYHLLTALTRNQQTFSVDLEGQMDASHYPYKLLFSVDRGHYQLQGVSLPEQGIEGDTSFNAEWSPMSSAFALTNFSLHANDSDFSGEANGSLAPTLKLGLTLHSQTANFDQLLLSHTSLSSVPSALPHHESTGGDGVEASHVRTPVVVEKNNRGFIDWLNQSDISSRLTADQATWHGVTVNDLVLDAHNVLGVMNLHSLAGKVGGGQFGLQGEVDFRPELTKVQLQTDVQRIPLEIVQPLLQLPSVLRGAISLQGQFTGQGLQGKDIVTQWQGQSSVELLGLDIPRMNVQQMVIDAVTRASNRVNADPKIHPVIPNMQGQFTLSKGQLQLTTLEGENDQVSLNALGNINFAQKNLDITFNLLTRGWKGDPSLIALLANEPIPLRFYGPWSHLQYALSVDRLLKNNFKSRVQQWLKDNEKTKNSSSGQ</sequence>
<dbReference type="PANTHER" id="PTHR30441:SF4">
    <property type="entry name" value="PROTEIN ASMA"/>
    <property type="match status" value="1"/>
</dbReference>
<dbReference type="Proteomes" id="UP000786875">
    <property type="component" value="Unassembled WGS sequence"/>
</dbReference>
<feature type="domain" description="AsmA" evidence="1">
    <location>
        <begin position="223"/>
        <end position="514"/>
    </location>
</feature>
<accession>A0ABS5T3G5</accession>
<proteinExistence type="predicted"/>
<gene>
    <name evidence="2" type="primary">asmA</name>
    <name evidence="2" type="ORF">HGT73_05620</name>
</gene>
<dbReference type="Pfam" id="PF05170">
    <property type="entry name" value="AsmA"/>
    <property type="match status" value="2"/>
</dbReference>